<reference evidence="2" key="1">
    <citation type="journal article" date="2015" name="Nature">
        <title>Complex archaea that bridge the gap between prokaryotes and eukaryotes.</title>
        <authorList>
            <person name="Spang A."/>
            <person name="Saw J.H."/>
            <person name="Jorgensen S.L."/>
            <person name="Zaremba-Niedzwiedzka K."/>
            <person name="Martijn J."/>
            <person name="Lind A.E."/>
            <person name="van Eijk R."/>
            <person name="Schleper C."/>
            <person name="Guy L."/>
            <person name="Ettema T.J."/>
        </authorList>
    </citation>
    <scope>NUCLEOTIDE SEQUENCE</scope>
</reference>
<dbReference type="PANTHER" id="PTHR41248:SF1">
    <property type="entry name" value="NORD PROTEIN"/>
    <property type="match status" value="1"/>
</dbReference>
<dbReference type="SUPFAM" id="SSF53300">
    <property type="entry name" value="vWA-like"/>
    <property type="match status" value="1"/>
</dbReference>
<dbReference type="EMBL" id="LAZR01011651">
    <property type="protein sequence ID" value="KKM60591.1"/>
    <property type="molecule type" value="Genomic_DNA"/>
</dbReference>
<proteinExistence type="predicted"/>
<dbReference type="InterPro" id="IPR036465">
    <property type="entry name" value="vWFA_dom_sf"/>
</dbReference>
<feature type="compositionally biased region" description="Acidic residues" evidence="1">
    <location>
        <begin position="334"/>
        <end position="343"/>
    </location>
</feature>
<evidence type="ECO:0008006" key="3">
    <source>
        <dbReference type="Google" id="ProtNLM"/>
    </source>
</evidence>
<feature type="compositionally biased region" description="Acidic residues" evidence="1">
    <location>
        <begin position="358"/>
        <end position="375"/>
    </location>
</feature>
<feature type="region of interest" description="Disordered" evidence="1">
    <location>
        <begin position="255"/>
        <end position="414"/>
    </location>
</feature>
<feature type="compositionally biased region" description="Gly residues" evidence="1">
    <location>
        <begin position="297"/>
        <end position="316"/>
    </location>
</feature>
<comment type="caution">
    <text evidence="2">The sequence shown here is derived from an EMBL/GenBank/DDBJ whole genome shotgun (WGS) entry which is preliminary data.</text>
</comment>
<gene>
    <name evidence="2" type="ORF">LCGC14_1540310</name>
</gene>
<protein>
    <recommendedName>
        <fullName evidence="3">VWFA domain-containing protein</fullName>
    </recommendedName>
</protein>
<dbReference type="PANTHER" id="PTHR41248">
    <property type="entry name" value="NORD PROTEIN"/>
    <property type="match status" value="1"/>
</dbReference>
<dbReference type="InterPro" id="IPR051928">
    <property type="entry name" value="NorD/CobT"/>
</dbReference>
<feature type="compositionally biased region" description="Acidic residues" evidence="1">
    <location>
        <begin position="277"/>
        <end position="296"/>
    </location>
</feature>
<dbReference type="AlphaFoldDB" id="A0A0F9JE72"/>
<dbReference type="Gene3D" id="3.40.50.410">
    <property type="entry name" value="von Willebrand factor, type A domain"/>
    <property type="match status" value="1"/>
</dbReference>
<feature type="compositionally biased region" description="Acidic residues" evidence="1">
    <location>
        <begin position="386"/>
        <end position="401"/>
    </location>
</feature>
<evidence type="ECO:0000313" key="2">
    <source>
        <dbReference type="EMBL" id="KKM60591.1"/>
    </source>
</evidence>
<feature type="compositionally biased region" description="Basic and acidic residues" evidence="1">
    <location>
        <begin position="317"/>
        <end position="333"/>
    </location>
</feature>
<organism evidence="2">
    <name type="scientific">marine sediment metagenome</name>
    <dbReference type="NCBI Taxonomy" id="412755"/>
    <lineage>
        <taxon>unclassified sequences</taxon>
        <taxon>metagenomes</taxon>
        <taxon>ecological metagenomes</taxon>
    </lineage>
</organism>
<sequence length="703" mass="76682">MTRKGSLSDFWRQDASDDRVRELTSVLRGSDSLIGVMGSGVRAVWSTNGQSETWWVRTKQGKPTEMRVFLDYKPLRELMTPFKGEAVDEVIGYAAHEGGHCLWSSGTSKEEVELILAGRITPRSKTNIPQAVEEILRVENILEDAFIDYHVGDEWPVLGEYIRIARQRCGSQRPIDLDLIARDAKPSYNYMLNLWIACSLYDYPLPVKMSAKVHKAMSFLMGKSIEAVRTSNATLRLQLAVACWDYLTANFPKVDDPLPKQAPPPKPQPQQEKSEQGEEGEQGEGEEGEQGEEGEESGAGGDGGPGETGEGSSQGKGKGDTGEKEAEDGKGEDGEGGEEEADSDGAGGDGDIDKEGEAEPEAGAEPEPAPDEPEQEFGHFSGEGGEQPEEGEAEEGGEQGGDEQGAPGNLDEFDIRDVEEIPEELLEEIMDAIAHELEDLSQSVAAVINQPIGNVDAQTKKADYDSKAASAVREQVEHEIQEMQRVFDRQAQVKSRYLSGLTVGKLDRRNLARVGAGNLRVFKRREVLSTPDLAVGLLLDVSGSMRHSMNYVWATACVFAEGLIRKRGVNFLALTYTGGFFDVQTTRICDREMGRLCLGNVEQGGGTPSGPAIASLKVLMDRMPERQKVIIHFTDGDPDDKASVLQAVGACRNTGYSVWAISLNTYARMLEQQYGDGNWETIGSISELPGKVAQLVQKMTASR</sequence>
<evidence type="ECO:0000256" key="1">
    <source>
        <dbReference type="SAM" id="MobiDB-lite"/>
    </source>
</evidence>
<accession>A0A0F9JE72</accession>
<name>A0A0F9JE72_9ZZZZ</name>